<proteinExistence type="inferred from homology"/>
<dbReference type="PANTHER" id="PTHR30024">
    <property type="entry name" value="ALIPHATIC SULFONATES-BINDING PROTEIN-RELATED"/>
    <property type="match status" value="1"/>
</dbReference>
<dbReference type="OrthoDB" id="8195871at2"/>
<dbReference type="InterPro" id="IPR015168">
    <property type="entry name" value="SsuA/THI5"/>
</dbReference>
<dbReference type="PROSITE" id="PS51257">
    <property type="entry name" value="PROKAR_LIPOPROTEIN"/>
    <property type="match status" value="1"/>
</dbReference>
<evidence type="ECO:0000313" key="6">
    <source>
        <dbReference type="EMBL" id="TDE12689.1"/>
    </source>
</evidence>
<feature type="domain" description="SsuA/THI5-like" evidence="5">
    <location>
        <begin position="54"/>
        <end position="261"/>
    </location>
</feature>
<name>A0A4R5DFX2_9ACTN</name>
<comment type="caution">
    <text evidence="6">The sequence shown here is derived from an EMBL/GenBank/DDBJ whole genome shotgun (WGS) entry which is preliminary data.</text>
</comment>
<comment type="subcellular location">
    <subcellularLocation>
        <location evidence="1">Periplasm</location>
    </subcellularLocation>
</comment>
<dbReference type="SUPFAM" id="SSF53850">
    <property type="entry name" value="Periplasmic binding protein-like II"/>
    <property type="match status" value="1"/>
</dbReference>
<feature type="signal peptide" evidence="4">
    <location>
        <begin position="1"/>
        <end position="22"/>
    </location>
</feature>
<dbReference type="GO" id="GO:0042597">
    <property type="term" value="C:periplasmic space"/>
    <property type="evidence" value="ECO:0007669"/>
    <property type="project" value="UniProtKB-SubCell"/>
</dbReference>
<evidence type="ECO:0000256" key="2">
    <source>
        <dbReference type="ARBA" id="ARBA00010742"/>
    </source>
</evidence>
<dbReference type="Gene3D" id="3.40.190.10">
    <property type="entry name" value="Periplasmic binding protein-like II"/>
    <property type="match status" value="2"/>
</dbReference>
<protein>
    <submittedName>
        <fullName evidence="6">ABC transporter substrate-binding protein</fullName>
    </submittedName>
</protein>
<keyword evidence="3 4" id="KW-0732">Signal</keyword>
<evidence type="ECO:0000256" key="3">
    <source>
        <dbReference type="ARBA" id="ARBA00022729"/>
    </source>
</evidence>
<evidence type="ECO:0000259" key="5">
    <source>
        <dbReference type="Pfam" id="PF09084"/>
    </source>
</evidence>
<dbReference type="InParanoid" id="A0A4R5DFX2"/>
<feature type="chain" id="PRO_5039105636" evidence="4">
    <location>
        <begin position="23"/>
        <end position="341"/>
    </location>
</feature>
<dbReference type="EMBL" id="SMKZ01000007">
    <property type="protein sequence ID" value="TDE12689.1"/>
    <property type="molecule type" value="Genomic_DNA"/>
</dbReference>
<evidence type="ECO:0000256" key="1">
    <source>
        <dbReference type="ARBA" id="ARBA00004418"/>
    </source>
</evidence>
<gene>
    <name evidence="6" type="ORF">E1269_07645</name>
</gene>
<reference evidence="6 7" key="1">
    <citation type="submission" date="2019-03" db="EMBL/GenBank/DDBJ databases">
        <title>Draft genome sequences of novel Actinobacteria.</title>
        <authorList>
            <person name="Sahin N."/>
            <person name="Ay H."/>
            <person name="Saygin H."/>
        </authorList>
    </citation>
    <scope>NUCLEOTIDE SEQUENCE [LARGE SCALE GENOMIC DNA]</scope>
    <source>
        <strain evidence="6 7">5K138</strain>
    </source>
</reference>
<evidence type="ECO:0000313" key="7">
    <source>
        <dbReference type="Proteomes" id="UP000294739"/>
    </source>
</evidence>
<comment type="similarity">
    <text evidence="2">Belongs to the bacterial solute-binding protein SsuA/TauA family.</text>
</comment>
<dbReference type="PANTHER" id="PTHR30024:SF47">
    <property type="entry name" value="TAURINE-BINDING PERIPLASMIC PROTEIN"/>
    <property type="match status" value="1"/>
</dbReference>
<dbReference type="Pfam" id="PF09084">
    <property type="entry name" value="NMT1"/>
    <property type="match status" value="1"/>
</dbReference>
<organism evidence="6 7">
    <name type="scientific">Jiangella asiatica</name>
    <dbReference type="NCBI Taxonomy" id="2530372"/>
    <lineage>
        <taxon>Bacteria</taxon>
        <taxon>Bacillati</taxon>
        <taxon>Actinomycetota</taxon>
        <taxon>Actinomycetes</taxon>
        <taxon>Jiangellales</taxon>
        <taxon>Jiangellaceae</taxon>
        <taxon>Jiangella</taxon>
    </lineage>
</organism>
<accession>A0A4R5DFX2</accession>
<evidence type="ECO:0000256" key="4">
    <source>
        <dbReference type="SAM" id="SignalP"/>
    </source>
</evidence>
<sequence length="341" mass="35763">MIMRTKTSAAVAGIAGLGLLLAACGGDDDGGSGGAEAGPATVRIGYIPGPAPAMNLLLADERGYFAENDIEVELTPFQTGISLSNALTGGSIDIGVMGAVVANFPARGQGKLFLLNNLEADIQQIWAAPDSGVESVADLAGTQVATTTGSAAHLLLHVALEAEGVPAEDVEIVNLDMPAVANTFVTGGIGAAALWAPFDTQVEEQLPDATLIATSADYEEAAIAGGWVANNDFYADHADTLARLAEVWLRSNEDLTADRDAALAEACPRLEEFMTVETCIEIYGKTQTFTNDEWAAYYEDGTALDWVGRMEQVFVDIGALPEFVEPEKYFDTSIYTDAVGS</sequence>
<dbReference type="AlphaFoldDB" id="A0A4R5DFX2"/>
<dbReference type="Proteomes" id="UP000294739">
    <property type="component" value="Unassembled WGS sequence"/>
</dbReference>
<keyword evidence="7" id="KW-1185">Reference proteome</keyword>